<dbReference type="GO" id="GO:0005886">
    <property type="term" value="C:plasma membrane"/>
    <property type="evidence" value="ECO:0007669"/>
    <property type="project" value="TreeGrafter"/>
</dbReference>
<dbReference type="AlphaFoldDB" id="A0A2U8PHP6"/>
<dbReference type="InterPro" id="IPR036259">
    <property type="entry name" value="MFS_trans_sf"/>
</dbReference>
<keyword evidence="4" id="KW-0472">Membrane</keyword>
<keyword evidence="2" id="KW-0812">Transmembrane</keyword>
<dbReference type="EMBL" id="CP029425">
    <property type="protein sequence ID" value="AWL97266.1"/>
    <property type="molecule type" value="Genomic_DNA"/>
</dbReference>
<dbReference type="PANTHER" id="PTHR23508">
    <property type="entry name" value="CARBOXYLIC ACID TRANSPORTER PROTEIN HOMOLOG"/>
    <property type="match status" value="1"/>
</dbReference>
<evidence type="ECO:0000256" key="2">
    <source>
        <dbReference type="ARBA" id="ARBA00022692"/>
    </source>
</evidence>
<accession>A0A2U8PHP6</accession>
<dbReference type="InterPro" id="IPR011701">
    <property type="entry name" value="MFS"/>
</dbReference>
<evidence type="ECO:0000256" key="1">
    <source>
        <dbReference type="ARBA" id="ARBA00004141"/>
    </source>
</evidence>
<dbReference type="KEGG" id="bot:CIT37_38005"/>
<organism evidence="5 6">
    <name type="scientific">Bradyrhizobium ottawaense</name>
    <dbReference type="NCBI Taxonomy" id="931866"/>
    <lineage>
        <taxon>Bacteria</taxon>
        <taxon>Pseudomonadati</taxon>
        <taxon>Pseudomonadota</taxon>
        <taxon>Alphaproteobacteria</taxon>
        <taxon>Hyphomicrobiales</taxon>
        <taxon>Nitrobacteraceae</taxon>
        <taxon>Bradyrhizobium</taxon>
    </lineage>
</organism>
<dbReference type="Gene3D" id="1.20.1250.20">
    <property type="entry name" value="MFS general substrate transporter like domains"/>
    <property type="match status" value="1"/>
</dbReference>
<dbReference type="PROSITE" id="PS00217">
    <property type="entry name" value="SUGAR_TRANSPORT_2"/>
    <property type="match status" value="1"/>
</dbReference>
<dbReference type="InterPro" id="IPR020846">
    <property type="entry name" value="MFS_dom"/>
</dbReference>
<evidence type="ECO:0000313" key="5">
    <source>
        <dbReference type="EMBL" id="AWL97266.1"/>
    </source>
</evidence>
<dbReference type="SUPFAM" id="SSF103473">
    <property type="entry name" value="MFS general substrate transporter"/>
    <property type="match status" value="1"/>
</dbReference>
<dbReference type="PROSITE" id="PS50850">
    <property type="entry name" value="MFS"/>
    <property type="match status" value="1"/>
</dbReference>
<keyword evidence="3" id="KW-1133">Transmembrane helix</keyword>
<dbReference type="Proteomes" id="UP000215703">
    <property type="component" value="Chromosome"/>
</dbReference>
<gene>
    <name evidence="5" type="ORF">CIT37_38005</name>
</gene>
<proteinExistence type="predicted"/>
<reference evidence="5 6" key="1">
    <citation type="journal article" date="2014" name="Int. J. Syst. Evol. Microbiol.">
        <title>Bradyrhizobium ottawaense sp. nov., a symbiotic nitrogen fixing bacterium from root nodules of soybeans in Canada.</title>
        <authorList>
            <person name="Yu X."/>
            <person name="Cloutier S."/>
            <person name="Tambong J.T."/>
            <person name="Bromfield E.S."/>
        </authorList>
    </citation>
    <scope>NUCLEOTIDE SEQUENCE [LARGE SCALE GENOMIC DNA]</scope>
    <source>
        <strain evidence="5 6">OO99</strain>
    </source>
</reference>
<name>A0A2U8PHP6_9BRAD</name>
<dbReference type="PANTHER" id="PTHR23508:SF10">
    <property type="entry name" value="CARBOXYLIC ACID TRANSPORTER PROTEIN HOMOLOG"/>
    <property type="match status" value="1"/>
</dbReference>
<comment type="subcellular location">
    <subcellularLocation>
        <location evidence="1">Membrane</location>
        <topology evidence="1">Multi-pass membrane protein</topology>
    </subcellularLocation>
</comment>
<evidence type="ECO:0000313" key="6">
    <source>
        <dbReference type="Proteomes" id="UP000215703"/>
    </source>
</evidence>
<dbReference type="GO" id="GO:0046943">
    <property type="term" value="F:carboxylic acid transmembrane transporter activity"/>
    <property type="evidence" value="ECO:0007669"/>
    <property type="project" value="TreeGrafter"/>
</dbReference>
<evidence type="ECO:0000256" key="4">
    <source>
        <dbReference type="ARBA" id="ARBA00023136"/>
    </source>
</evidence>
<protein>
    <submittedName>
        <fullName evidence="5">MFS transporter</fullName>
    </submittedName>
</protein>
<sequence length="519" mass="54196">MSARQHVGRGPNGSRPVEGERGGRDVGCLTGAPDQTAWRELGGRVAVAQAEIFESVYKRGRTNVTTQVLDAPQQRVIDIGSLAEEGTWNASRKQVLLLCALAIVLDGLDNQILGFAIPSMIKEWSVTRSDFAPALALGFVGMTIGTPIGGVVGDWLGRKVALIASVFLFGAATFAIAVAHGVGEVGLYRFLAGLGLGGALPAATALTAEFTPRRNRSLSVMLGIVCIPIGGMIGGLIAAQLQPEYGWRMLFVVSGVLPVIVAAVLMFALPESPQYLLARGADMERVAKSVRILDQAAAASKAFIDRRDVGVERASLTALFTGGFRRTTTALWIAFFFCLLPVYVLYAWAPTLLTGKGFDVQTASFGLALFNFGGVGGCIVTGWAIGRYGTRVAILTVAGAATFGAVILASIPLSTETQPLLMALLCIEGFCLLGAQGSLYALAAHIYPTNVRSTGVGAAAGFGRAGAIVSAYIGTFALNYGATMFFAVIAFCVAITFIAVAVIDMHQAAMKAETASSGI</sequence>
<dbReference type="Pfam" id="PF07690">
    <property type="entry name" value="MFS_1"/>
    <property type="match status" value="1"/>
</dbReference>
<dbReference type="InterPro" id="IPR005829">
    <property type="entry name" value="Sugar_transporter_CS"/>
</dbReference>
<dbReference type="OrthoDB" id="9784658at2"/>
<evidence type="ECO:0000256" key="3">
    <source>
        <dbReference type="ARBA" id="ARBA00022989"/>
    </source>
</evidence>
<reference evidence="5 6" key="2">
    <citation type="journal article" date="2017" name="Syst. Appl. Microbiol.">
        <title>Soybeans inoculated with root zone soils of Canadian native legumes harbour diverse and novel Bradyrhizobium spp. that possess agricultural potential.</title>
        <authorList>
            <person name="Bromfield E.S.P."/>
            <person name="Cloutier S."/>
            <person name="Tambong J.T."/>
            <person name="Tran Thi T.V."/>
        </authorList>
    </citation>
    <scope>NUCLEOTIDE SEQUENCE [LARGE SCALE GENOMIC DNA]</scope>
    <source>
        <strain evidence="5 6">OO99</strain>
    </source>
</reference>